<evidence type="ECO:0000313" key="5">
    <source>
        <dbReference type="Proteomes" id="UP000769766"/>
    </source>
</evidence>
<accession>A0A932FWF7</accession>
<dbReference type="InterPro" id="IPR035902">
    <property type="entry name" value="Nuc_phospho_transferase"/>
</dbReference>
<dbReference type="GO" id="GO:0004048">
    <property type="term" value="F:anthranilate phosphoribosyltransferase activity"/>
    <property type="evidence" value="ECO:0007669"/>
    <property type="project" value="UniProtKB-EC"/>
</dbReference>
<dbReference type="AlphaFoldDB" id="A0A932FWF7"/>
<name>A0A932FWF7_UNCTE</name>
<keyword evidence="1 4" id="KW-0328">Glycosyltransferase</keyword>
<organism evidence="4 5">
    <name type="scientific">Tectimicrobiota bacterium</name>
    <dbReference type="NCBI Taxonomy" id="2528274"/>
    <lineage>
        <taxon>Bacteria</taxon>
        <taxon>Pseudomonadati</taxon>
        <taxon>Nitrospinota/Tectimicrobiota group</taxon>
        <taxon>Candidatus Tectimicrobiota</taxon>
    </lineage>
</organism>
<keyword evidence="2 4" id="KW-0808">Transferase</keyword>
<dbReference type="SUPFAM" id="SSF52418">
    <property type="entry name" value="Nucleoside phosphorylase/phosphoribosyltransferase catalytic domain"/>
    <property type="match status" value="1"/>
</dbReference>
<dbReference type="NCBIfam" id="TIGR01245">
    <property type="entry name" value="trpD"/>
    <property type="match status" value="1"/>
</dbReference>
<evidence type="ECO:0000256" key="1">
    <source>
        <dbReference type="ARBA" id="ARBA00022676"/>
    </source>
</evidence>
<dbReference type="Gene3D" id="3.40.1030.10">
    <property type="entry name" value="Nucleoside phosphorylase/phosphoribosyltransferase catalytic domain"/>
    <property type="match status" value="1"/>
</dbReference>
<dbReference type="Gene3D" id="1.20.970.10">
    <property type="entry name" value="Transferase, Pyrimidine Nucleoside Phosphorylase, Chain C"/>
    <property type="match status" value="1"/>
</dbReference>
<sequence>MAEATVDWTGAFGRLVKRESLSREELAALYLQALSDPQGYQNVILTLFATLSTKGATEEELNGMGDAMNRCCTFQRIPALEDRVVTIAGTGGDTIKTVNVSSAAALVAAGAGALVGKFGARAVSSVSGAVDVMEAVGVNIHGSTEVVQRCLDEVGISFGAAADYYPWITWLEQTLRGPYGAAFAPVIVPTLRPSLMAAMINPFGPVRYMRGVVSPDTERVAHFMRARGYRRALVIYGRGPQEGLFLDEVSNVGETVITELRDQRLETHTVAPEEFGLKRATPDEIQGGQTLSEQAQLLVDILKGQEEGPRREIVLMNAAVLLRLADLAEDLPAGVEAAARSIDSGAALEKLRGLVEKSGGDLGRLEGFVGQSM</sequence>
<evidence type="ECO:0000259" key="3">
    <source>
        <dbReference type="Pfam" id="PF00591"/>
    </source>
</evidence>
<evidence type="ECO:0000256" key="2">
    <source>
        <dbReference type="ARBA" id="ARBA00022679"/>
    </source>
</evidence>
<proteinExistence type="predicted"/>
<comment type="caution">
    <text evidence="4">The sequence shown here is derived from an EMBL/GenBank/DDBJ whole genome shotgun (WGS) entry which is preliminary data.</text>
</comment>
<dbReference type="EC" id="2.4.2.18" evidence="4"/>
<dbReference type="PANTHER" id="PTHR43285:SF2">
    <property type="entry name" value="ANTHRANILATE PHOSPHORIBOSYLTRANSFERASE"/>
    <property type="match status" value="1"/>
</dbReference>
<dbReference type="GO" id="GO:0000162">
    <property type="term" value="P:L-tryptophan biosynthetic process"/>
    <property type="evidence" value="ECO:0007669"/>
    <property type="project" value="InterPro"/>
</dbReference>
<dbReference type="PANTHER" id="PTHR43285">
    <property type="entry name" value="ANTHRANILATE PHOSPHORIBOSYLTRANSFERASE"/>
    <property type="match status" value="1"/>
</dbReference>
<gene>
    <name evidence="4" type="primary">trpD</name>
    <name evidence="4" type="ORF">HYY20_06165</name>
</gene>
<evidence type="ECO:0000313" key="4">
    <source>
        <dbReference type="EMBL" id="MBI2876448.1"/>
    </source>
</evidence>
<dbReference type="Pfam" id="PF00591">
    <property type="entry name" value="Glycos_transf_3"/>
    <property type="match status" value="1"/>
</dbReference>
<feature type="domain" description="Glycosyl transferase family 3" evidence="3">
    <location>
        <begin position="83"/>
        <end position="348"/>
    </location>
</feature>
<dbReference type="InterPro" id="IPR000312">
    <property type="entry name" value="Glycosyl_Trfase_fam3"/>
</dbReference>
<reference evidence="4" key="1">
    <citation type="submission" date="2020-07" db="EMBL/GenBank/DDBJ databases">
        <title>Huge and variable diversity of episymbiotic CPR bacteria and DPANN archaea in groundwater ecosystems.</title>
        <authorList>
            <person name="He C.Y."/>
            <person name="Keren R."/>
            <person name="Whittaker M."/>
            <person name="Farag I.F."/>
            <person name="Doudna J."/>
            <person name="Cate J.H.D."/>
            <person name="Banfield J.F."/>
        </authorList>
    </citation>
    <scope>NUCLEOTIDE SEQUENCE</scope>
    <source>
        <strain evidence="4">NC_groundwater_672_Ag_B-0.1um_62_36</strain>
    </source>
</reference>
<dbReference type="EMBL" id="JACPRF010000188">
    <property type="protein sequence ID" value="MBI2876448.1"/>
    <property type="molecule type" value="Genomic_DNA"/>
</dbReference>
<dbReference type="GO" id="GO:0005829">
    <property type="term" value="C:cytosol"/>
    <property type="evidence" value="ECO:0007669"/>
    <property type="project" value="TreeGrafter"/>
</dbReference>
<dbReference type="InterPro" id="IPR005940">
    <property type="entry name" value="Anthranilate_Pribosyl_Tfrase"/>
</dbReference>
<protein>
    <submittedName>
        <fullName evidence="4">Anthranilate phosphoribosyltransferase</fullName>
        <ecNumber evidence="4">2.4.2.18</ecNumber>
    </submittedName>
</protein>
<dbReference type="Proteomes" id="UP000769766">
    <property type="component" value="Unassembled WGS sequence"/>
</dbReference>